<dbReference type="Gene3D" id="3.10.20.480">
    <property type="entry name" value="Antirestriction protein ArdA, domain 1"/>
    <property type="match status" value="1"/>
</dbReference>
<dbReference type="RefSeq" id="WP_097019449.1">
    <property type="nucleotide sequence ID" value="NZ_OBDZ01000039.1"/>
</dbReference>
<protein>
    <submittedName>
        <fullName evidence="1">Antirestriction protein (ArdA)</fullName>
    </submittedName>
</protein>
<dbReference type="InterPro" id="IPR009899">
    <property type="entry name" value="ArdA"/>
</dbReference>
<accession>A0A285IFU2</accession>
<reference evidence="2" key="1">
    <citation type="submission" date="2017-09" db="EMBL/GenBank/DDBJ databases">
        <authorList>
            <person name="Varghese N."/>
            <person name="Submissions S."/>
        </authorList>
    </citation>
    <scope>NUCLEOTIDE SEQUENCE [LARGE SCALE GENOMIC DNA]</scope>
    <source>
        <strain evidence="2">MSL47</strain>
    </source>
</reference>
<dbReference type="InterPro" id="IPR041895">
    <property type="entry name" value="ArdA_dom1"/>
</dbReference>
<name>A0A285IFU2_9FIRM</name>
<dbReference type="OrthoDB" id="944647at2"/>
<dbReference type="AlphaFoldDB" id="A0A285IFU2"/>
<keyword evidence="2" id="KW-1185">Reference proteome</keyword>
<dbReference type="Proteomes" id="UP000219573">
    <property type="component" value="Unassembled WGS sequence"/>
</dbReference>
<sequence>MENAIAIQNLGAYNRGELRFKWVELPTTTERIKEAIKEVLNTPYNDEEYHIADYNDCCGLLYEYFGEWASPYEVNEFMELVEESGLDKEVISLLADCVSTKEEFKEVILEDEDYFILYEVSNERELGLELVYEFNWLGLSKEELDKVENYLDYEYIGREAGHDGWVIDRVNRVAVKVNR</sequence>
<evidence type="ECO:0000313" key="2">
    <source>
        <dbReference type="Proteomes" id="UP000219573"/>
    </source>
</evidence>
<evidence type="ECO:0000313" key="1">
    <source>
        <dbReference type="EMBL" id="SNY45811.1"/>
    </source>
</evidence>
<dbReference type="EMBL" id="OBDZ01000039">
    <property type="protein sequence ID" value="SNY45811.1"/>
    <property type="molecule type" value="Genomic_DNA"/>
</dbReference>
<organism evidence="1 2">
    <name type="scientific">Orenia metallireducens</name>
    <dbReference type="NCBI Taxonomy" id="1413210"/>
    <lineage>
        <taxon>Bacteria</taxon>
        <taxon>Bacillati</taxon>
        <taxon>Bacillota</taxon>
        <taxon>Clostridia</taxon>
        <taxon>Halanaerobiales</taxon>
        <taxon>Halobacteroidaceae</taxon>
        <taxon>Orenia</taxon>
    </lineage>
</organism>
<gene>
    <name evidence="1" type="ORF">SAMN06265827_13939</name>
</gene>
<dbReference type="Pfam" id="PF07275">
    <property type="entry name" value="ArdA"/>
    <property type="match status" value="1"/>
</dbReference>
<proteinExistence type="predicted"/>